<proteinExistence type="predicted"/>
<dbReference type="AlphaFoldDB" id="A0AAD4BX82"/>
<evidence type="ECO:0000313" key="2">
    <source>
        <dbReference type="Proteomes" id="UP001194468"/>
    </source>
</evidence>
<keyword evidence="2" id="KW-1185">Reference proteome</keyword>
<feature type="non-terminal residue" evidence="1">
    <location>
        <position position="161"/>
    </location>
</feature>
<protein>
    <submittedName>
        <fullName evidence="1">Uncharacterized protein</fullName>
    </submittedName>
</protein>
<reference evidence="1" key="1">
    <citation type="submission" date="2019-10" db="EMBL/GenBank/DDBJ databases">
        <authorList>
            <consortium name="DOE Joint Genome Institute"/>
            <person name="Kuo A."/>
            <person name="Miyauchi S."/>
            <person name="Kiss E."/>
            <person name="Drula E."/>
            <person name="Kohler A."/>
            <person name="Sanchez-Garcia M."/>
            <person name="Andreopoulos B."/>
            <person name="Barry K.W."/>
            <person name="Bonito G."/>
            <person name="Buee M."/>
            <person name="Carver A."/>
            <person name="Chen C."/>
            <person name="Cichocki N."/>
            <person name="Clum A."/>
            <person name="Culley D."/>
            <person name="Crous P.W."/>
            <person name="Fauchery L."/>
            <person name="Girlanda M."/>
            <person name="Hayes R."/>
            <person name="Keri Z."/>
            <person name="LaButti K."/>
            <person name="Lipzen A."/>
            <person name="Lombard V."/>
            <person name="Magnuson J."/>
            <person name="Maillard F."/>
            <person name="Morin E."/>
            <person name="Murat C."/>
            <person name="Nolan M."/>
            <person name="Ohm R."/>
            <person name="Pangilinan J."/>
            <person name="Pereira M."/>
            <person name="Perotto S."/>
            <person name="Peter M."/>
            <person name="Riley R."/>
            <person name="Sitrit Y."/>
            <person name="Stielow B."/>
            <person name="Szollosi G."/>
            <person name="Zifcakova L."/>
            <person name="Stursova M."/>
            <person name="Spatafora J.W."/>
            <person name="Tedersoo L."/>
            <person name="Vaario L.-M."/>
            <person name="Yamada A."/>
            <person name="Yan M."/>
            <person name="Wang P."/>
            <person name="Xu J."/>
            <person name="Bruns T."/>
            <person name="Baldrian P."/>
            <person name="Vilgalys R."/>
            <person name="Henrissat B."/>
            <person name="Grigoriev I.V."/>
            <person name="Hibbett D."/>
            <person name="Nagy L.G."/>
            <person name="Martin F.M."/>
        </authorList>
    </citation>
    <scope>NUCLEOTIDE SEQUENCE</scope>
    <source>
        <strain evidence="1">BED1</strain>
    </source>
</reference>
<evidence type="ECO:0000313" key="1">
    <source>
        <dbReference type="EMBL" id="KAF8441726.1"/>
    </source>
</evidence>
<reference evidence="1" key="2">
    <citation type="journal article" date="2020" name="Nat. Commun.">
        <title>Large-scale genome sequencing of mycorrhizal fungi provides insights into the early evolution of symbiotic traits.</title>
        <authorList>
            <person name="Miyauchi S."/>
            <person name="Kiss E."/>
            <person name="Kuo A."/>
            <person name="Drula E."/>
            <person name="Kohler A."/>
            <person name="Sanchez-Garcia M."/>
            <person name="Morin E."/>
            <person name="Andreopoulos B."/>
            <person name="Barry K.W."/>
            <person name="Bonito G."/>
            <person name="Buee M."/>
            <person name="Carver A."/>
            <person name="Chen C."/>
            <person name="Cichocki N."/>
            <person name="Clum A."/>
            <person name="Culley D."/>
            <person name="Crous P.W."/>
            <person name="Fauchery L."/>
            <person name="Girlanda M."/>
            <person name="Hayes R.D."/>
            <person name="Keri Z."/>
            <person name="LaButti K."/>
            <person name="Lipzen A."/>
            <person name="Lombard V."/>
            <person name="Magnuson J."/>
            <person name="Maillard F."/>
            <person name="Murat C."/>
            <person name="Nolan M."/>
            <person name="Ohm R.A."/>
            <person name="Pangilinan J."/>
            <person name="Pereira M.F."/>
            <person name="Perotto S."/>
            <person name="Peter M."/>
            <person name="Pfister S."/>
            <person name="Riley R."/>
            <person name="Sitrit Y."/>
            <person name="Stielow J.B."/>
            <person name="Szollosi G."/>
            <person name="Zifcakova L."/>
            <person name="Stursova M."/>
            <person name="Spatafora J.W."/>
            <person name="Tedersoo L."/>
            <person name="Vaario L.M."/>
            <person name="Yamada A."/>
            <person name="Yan M."/>
            <person name="Wang P."/>
            <person name="Xu J."/>
            <person name="Bruns T."/>
            <person name="Baldrian P."/>
            <person name="Vilgalys R."/>
            <person name="Dunand C."/>
            <person name="Henrissat B."/>
            <person name="Grigoriev I.V."/>
            <person name="Hibbett D."/>
            <person name="Nagy L.G."/>
            <person name="Martin F.M."/>
        </authorList>
    </citation>
    <scope>NUCLEOTIDE SEQUENCE</scope>
    <source>
        <strain evidence="1">BED1</strain>
    </source>
</reference>
<name>A0AAD4BX82_BOLED</name>
<comment type="caution">
    <text evidence="1">The sequence shown here is derived from an EMBL/GenBank/DDBJ whole genome shotgun (WGS) entry which is preliminary data.</text>
</comment>
<organism evidence="1 2">
    <name type="scientific">Boletus edulis BED1</name>
    <dbReference type="NCBI Taxonomy" id="1328754"/>
    <lineage>
        <taxon>Eukaryota</taxon>
        <taxon>Fungi</taxon>
        <taxon>Dikarya</taxon>
        <taxon>Basidiomycota</taxon>
        <taxon>Agaricomycotina</taxon>
        <taxon>Agaricomycetes</taxon>
        <taxon>Agaricomycetidae</taxon>
        <taxon>Boletales</taxon>
        <taxon>Boletineae</taxon>
        <taxon>Boletaceae</taxon>
        <taxon>Boletoideae</taxon>
        <taxon>Boletus</taxon>
    </lineage>
</organism>
<accession>A0AAD4BX82</accession>
<gene>
    <name evidence="1" type="ORF">L210DRAFT_440921</name>
</gene>
<sequence>KMGSLTSYTIGTKEASTHCHRSLAPCPPHRVFSTSPWVSRLSTLPLNRFYPQAKYEECISYVFRRADVKVFSPDKYTASASLLSPMPQLPFTSSFHQRNRLERTTSVGDISTRIEMATQKSGDLSPKTTIIIYLLCIGKTGELSGHIPFRFSHILARNWVQ</sequence>
<dbReference type="EMBL" id="WHUW01000010">
    <property type="protein sequence ID" value="KAF8441726.1"/>
    <property type="molecule type" value="Genomic_DNA"/>
</dbReference>
<dbReference type="Proteomes" id="UP001194468">
    <property type="component" value="Unassembled WGS sequence"/>
</dbReference>